<evidence type="ECO:0000313" key="4">
    <source>
        <dbReference type="EMBL" id="KAK6635922.1"/>
    </source>
</evidence>
<sequence>MKLLKIRFTYLQKKARPSQTSILTIRAKNSAQQQASAKNRRLAMQMEKRLSAMAALKIKKKSIRQRLGIQNAQLNASVRDRLTLPMIGKAARGRGRLRRNRGRSLQRSLSTQSLQQGNLKRTGSVQSLQKNMPRTGRSRSRSISRARTPSRSRANSVTRQPLRSPSVGRQAQKANFGRQGRFRSASFGQGNARPNRARRNSVGNRNQKAAIPGAKFASNVRRGRGRGGQRGRGNFQRNIPRGRNEQMRGKRGRGRGRPTPRGRGRGGQTKVIMPTKEELDKQLEQYMANTKSHLDREIDTYMKESGLNEFQ</sequence>
<dbReference type="PANTHER" id="PTHR48426:SF1">
    <property type="entry name" value="CHROMATIN TARGET OF PRMT1 PROTEIN"/>
    <property type="match status" value="1"/>
</dbReference>
<gene>
    <name evidence="4" type="ORF">RUM44_001176</name>
</gene>
<keyword evidence="1" id="KW-0694">RNA-binding</keyword>
<protein>
    <recommendedName>
        <fullName evidence="3">Chromatin target of PRMT1 protein C-terminal domain-containing protein</fullName>
    </recommendedName>
</protein>
<dbReference type="PANTHER" id="PTHR48426">
    <property type="entry name" value="CHROMATIN TARGET OF PRMT1 PROTEIN"/>
    <property type="match status" value="1"/>
</dbReference>
<feature type="compositionally biased region" description="Low complexity" evidence="2">
    <location>
        <begin position="105"/>
        <end position="117"/>
    </location>
</feature>
<reference evidence="4 5" key="1">
    <citation type="submission" date="2023-09" db="EMBL/GenBank/DDBJ databases">
        <title>Genomes of two closely related lineages of the louse Polyplax serrata with different host specificities.</title>
        <authorList>
            <person name="Martinu J."/>
            <person name="Tarabai H."/>
            <person name="Stefka J."/>
            <person name="Hypsa V."/>
        </authorList>
    </citation>
    <scope>NUCLEOTIDE SEQUENCE [LARGE SCALE GENOMIC DNA]</scope>
    <source>
        <strain evidence="4">98ZLc_SE</strain>
    </source>
</reference>
<accession>A0ABR1BA45</accession>
<proteinExistence type="predicted"/>
<dbReference type="Pfam" id="PF13865">
    <property type="entry name" value="FoP_duplication"/>
    <property type="match status" value="1"/>
</dbReference>
<evidence type="ECO:0000313" key="5">
    <source>
        <dbReference type="Proteomes" id="UP001359485"/>
    </source>
</evidence>
<evidence type="ECO:0000256" key="1">
    <source>
        <dbReference type="ARBA" id="ARBA00022884"/>
    </source>
</evidence>
<feature type="compositionally biased region" description="Basic residues" evidence="2">
    <location>
        <begin position="249"/>
        <end position="264"/>
    </location>
</feature>
<feature type="region of interest" description="Disordered" evidence="2">
    <location>
        <begin position="87"/>
        <end position="269"/>
    </location>
</feature>
<dbReference type="SMART" id="SM01218">
    <property type="entry name" value="FoP_duplication"/>
    <property type="match status" value="1"/>
</dbReference>
<feature type="domain" description="Chromatin target of PRMT1 protein C-terminal" evidence="3">
    <location>
        <begin position="216"/>
        <end position="308"/>
    </location>
</feature>
<comment type="caution">
    <text evidence="4">The sequence shown here is derived from an EMBL/GenBank/DDBJ whole genome shotgun (WGS) entry which is preliminary data.</text>
</comment>
<dbReference type="InterPro" id="IPR025715">
    <property type="entry name" value="FoP_C"/>
</dbReference>
<dbReference type="Proteomes" id="UP001359485">
    <property type="component" value="Unassembled WGS sequence"/>
</dbReference>
<feature type="compositionally biased region" description="Polar residues" evidence="2">
    <location>
        <begin position="157"/>
        <end position="173"/>
    </location>
</feature>
<dbReference type="EMBL" id="JAWJWF010000003">
    <property type="protein sequence ID" value="KAK6635922.1"/>
    <property type="molecule type" value="Genomic_DNA"/>
</dbReference>
<feature type="compositionally biased region" description="Basic residues" evidence="2">
    <location>
        <begin position="91"/>
        <end position="104"/>
    </location>
</feature>
<feature type="compositionally biased region" description="Basic residues" evidence="2">
    <location>
        <begin position="136"/>
        <end position="150"/>
    </location>
</feature>
<evidence type="ECO:0000259" key="3">
    <source>
        <dbReference type="SMART" id="SM01218"/>
    </source>
</evidence>
<dbReference type="InterPro" id="IPR052656">
    <property type="entry name" value="CTOP_PRMT1"/>
</dbReference>
<name>A0ABR1BA45_POLSC</name>
<feature type="compositionally biased region" description="Polar residues" evidence="2">
    <location>
        <begin position="118"/>
        <end position="132"/>
    </location>
</feature>
<evidence type="ECO:0000256" key="2">
    <source>
        <dbReference type="SAM" id="MobiDB-lite"/>
    </source>
</evidence>
<keyword evidence="5" id="KW-1185">Reference proteome</keyword>
<organism evidence="4 5">
    <name type="scientific">Polyplax serrata</name>
    <name type="common">Common mouse louse</name>
    <dbReference type="NCBI Taxonomy" id="468196"/>
    <lineage>
        <taxon>Eukaryota</taxon>
        <taxon>Metazoa</taxon>
        <taxon>Ecdysozoa</taxon>
        <taxon>Arthropoda</taxon>
        <taxon>Hexapoda</taxon>
        <taxon>Insecta</taxon>
        <taxon>Pterygota</taxon>
        <taxon>Neoptera</taxon>
        <taxon>Paraneoptera</taxon>
        <taxon>Psocodea</taxon>
        <taxon>Troctomorpha</taxon>
        <taxon>Phthiraptera</taxon>
        <taxon>Anoplura</taxon>
        <taxon>Polyplacidae</taxon>
        <taxon>Polyplax</taxon>
    </lineage>
</organism>